<dbReference type="InterPro" id="IPR051766">
    <property type="entry name" value="TXND_domain-containing"/>
</dbReference>
<comment type="caution">
    <text evidence="1">The sequence shown here is derived from an EMBL/GenBank/DDBJ whole genome shotgun (WGS) entry which is preliminary data.</text>
</comment>
<dbReference type="Proteomes" id="UP000550059">
    <property type="component" value="Unassembled WGS sequence"/>
</dbReference>
<proteinExistence type="predicted"/>
<dbReference type="AlphaFoldDB" id="A0A7L0RA94"/>
<reference evidence="1 2" key="1">
    <citation type="submission" date="2019-09" db="EMBL/GenBank/DDBJ databases">
        <title>Bird 10,000 Genomes (B10K) Project - Family phase.</title>
        <authorList>
            <person name="Zhang G."/>
        </authorList>
    </citation>
    <scope>NUCLEOTIDE SEQUENCE [LARGE SCALE GENOMIC DNA]</scope>
    <source>
        <strain evidence="1">B10K-DU-001-45</strain>
        <tissue evidence="1">Muscle</tissue>
    </source>
</reference>
<feature type="non-terminal residue" evidence="1">
    <location>
        <position position="1"/>
    </location>
</feature>
<protein>
    <submittedName>
        <fullName evidence="1">TXND6 protein</fullName>
    </submittedName>
</protein>
<keyword evidence="2" id="KW-1185">Reference proteome</keyword>
<feature type="non-terminal residue" evidence="1">
    <location>
        <position position="48"/>
    </location>
</feature>
<accession>A0A7L0RA94</accession>
<organism evidence="1 2">
    <name type="scientific">Setophaga kirtlandii</name>
    <name type="common">Kirtland's warbler</name>
    <name type="synonym">Dendroica kirtlandii</name>
    <dbReference type="NCBI Taxonomy" id="298831"/>
    <lineage>
        <taxon>Eukaryota</taxon>
        <taxon>Metazoa</taxon>
        <taxon>Chordata</taxon>
        <taxon>Craniata</taxon>
        <taxon>Vertebrata</taxon>
        <taxon>Euteleostomi</taxon>
        <taxon>Archelosauria</taxon>
        <taxon>Archosauria</taxon>
        <taxon>Dinosauria</taxon>
        <taxon>Saurischia</taxon>
        <taxon>Theropoda</taxon>
        <taxon>Coelurosauria</taxon>
        <taxon>Aves</taxon>
        <taxon>Neognathae</taxon>
        <taxon>Neoaves</taxon>
        <taxon>Telluraves</taxon>
        <taxon>Australaves</taxon>
        <taxon>Passeriformes</taxon>
        <taxon>Passeroidea</taxon>
        <taxon>Parulidae</taxon>
        <taxon>Setophaga</taxon>
    </lineage>
</organism>
<dbReference type="EMBL" id="VXAS01043648">
    <property type="protein sequence ID" value="NXL26720.1"/>
    <property type="molecule type" value="Genomic_DNA"/>
</dbReference>
<dbReference type="PANTHER" id="PTHR46135:SF3">
    <property type="entry name" value="NME_NM23 FAMILY MEMBER 8"/>
    <property type="match status" value="1"/>
</dbReference>
<gene>
    <name evidence="1" type="primary">Nme9</name>
    <name evidence="1" type="ORF">SETKIR_R10161</name>
</gene>
<sequence>AEVDSIDALEKYRGQCEPVFLFYTEGELVAVVRGADAPLLQKTILKQL</sequence>
<name>A0A7L0RA94_SETKR</name>
<dbReference type="PANTHER" id="PTHR46135">
    <property type="entry name" value="NME/NM23 FAMILY MEMBER 8"/>
    <property type="match status" value="1"/>
</dbReference>
<evidence type="ECO:0000313" key="2">
    <source>
        <dbReference type="Proteomes" id="UP000550059"/>
    </source>
</evidence>
<evidence type="ECO:0000313" key="1">
    <source>
        <dbReference type="EMBL" id="NXL26720.1"/>
    </source>
</evidence>